<reference evidence="2" key="1">
    <citation type="submission" date="2021-02" db="EMBL/GenBank/DDBJ databases">
        <authorList>
            <person name="Dougan E. K."/>
            <person name="Rhodes N."/>
            <person name="Thang M."/>
            <person name="Chan C."/>
        </authorList>
    </citation>
    <scope>NUCLEOTIDE SEQUENCE</scope>
</reference>
<evidence type="ECO:0000313" key="2">
    <source>
        <dbReference type="EMBL" id="CAE8642416.1"/>
    </source>
</evidence>
<sequence>MSAAMIESTESIVRELREIHSVMRQIVLIAPRHSSSQDEEREDEQQVDAVPEDNLSSVAAVSEAQLKRDDFQQKPSQDGLLLKTVEESTSWKQKPEDGEAWSKNSMDQCFPGLEYLTRQGAFGLREVSQQHQRLLQQRWLGHALAEHPDLFDDELIGPQDEQDA</sequence>
<evidence type="ECO:0000313" key="3">
    <source>
        <dbReference type="Proteomes" id="UP000654075"/>
    </source>
</evidence>
<protein>
    <submittedName>
        <fullName evidence="2">Uncharacterized protein</fullName>
    </submittedName>
</protein>
<name>A0A813HU55_POLGL</name>
<gene>
    <name evidence="2" type="ORF">PGLA1383_LOCUS56909</name>
</gene>
<dbReference type="Proteomes" id="UP000654075">
    <property type="component" value="Unassembled WGS sequence"/>
</dbReference>
<keyword evidence="3" id="KW-1185">Reference proteome</keyword>
<dbReference type="EMBL" id="CAJNNV010033157">
    <property type="protein sequence ID" value="CAE8642416.1"/>
    <property type="molecule type" value="Genomic_DNA"/>
</dbReference>
<feature type="compositionally biased region" description="Acidic residues" evidence="1">
    <location>
        <begin position="37"/>
        <end position="46"/>
    </location>
</feature>
<evidence type="ECO:0000256" key="1">
    <source>
        <dbReference type="SAM" id="MobiDB-lite"/>
    </source>
</evidence>
<proteinExistence type="predicted"/>
<organism evidence="2 3">
    <name type="scientific">Polarella glacialis</name>
    <name type="common">Dinoflagellate</name>
    <dbReference type="NCBI Taxonomy" id="89957"/>
    <lineage>
        <taxon>Eukaryota</taxon>
        <taxon>Sar</taxon>
        <taxon>Alveolata</taxon>
        <taxon>Dinophyceae</taxon>
        <taxon>Suessiales</taxon>
        <taxon>Suessiaceae</taxon>
        <taxon>Polarella</taxon>
    </lineage>
</organism>
<feature type="region of interest" description="Disordered" evidence="1">
    <location>
        <begin position="30"/>
        <end position="105"/>
    </location>
</feature>
<accession>A0A813HU55</accession>
<comment type="caution">
    <text evidence="2">The sequence shown here is derived from an EMBL/GenBank/DDBJ whole genome shotgun (WGS) entry which is preliminary data.</text>
</comment>
<dbReference type="AlphaFoldDB" id="A0A813HU55"/>